<dbReference type="HAMAP" id="MF_02071">
    <property type="entry name" value="RlpA"/>
    <property type="match status" value="1"/>
</dbReference>
<comment type="caution">
    <text evidence="6">The sequence shown here is derived from an EMBL/GenBank/DDBJ whole genome shotgun (WGS) entry which is preliminary data.</text>
</comment>
<evidence type="ECO:0000259" key="5">
    <source>
        <dbReference type="Pfam" id="PF03330"/>
    </source>
</evidence>
<dbReference type="OrthoDB" id="9779128at2"/>
<evidence type="ECO:0000256" key="1">
    <source>
        <dbReference type="ARBA" id="ARBA00023239"/>
    </source>
</evidence>
<accession>A0A328B2X5</accession>
<evidence type="ECO:0000256" key="2">
    <source>
        <dbReference type="ARBA" id="ARBA00023316"/>
    </source>
</evidence>
<dbReference type="SUPFAM" id="SSF50685">
    <property type="entry name" value="Barwin-like endoglucanases"/>
    <property type="match status" value="1"/>
</dbReference>
<name>A0A328B2X5_9CAUL</name>
<dbReference type="InterPro" id="IPR036908">
    <property type="entry name" value="RlpA-like_sf"/>
</dbReference>
<dbReference type="NCBIfam" id="TIGR00413">
    <property type="entry name" value="rlpA"/>
    <property type="match status" value="1"/>
</dbReference>
<sequence length="195" mass="21003">MAQLGGRAACWGSGLDHHSFTRFSRLAVVLAAGASLAACATVEPRYATQPAPAPRAQGQKIGKPYQVGGVWYTPKAQPNYDEVGLASWYGPQHQGKPTANGERFDLNRVTAAHKTLPLPSVVEVTNLDNGKRIHVRVNDRGPFVSGRIIDLSQEAARELGFEGRGLAHVRVRYLGADAPPNDRTALLDARVDAPF</sequence>
<keyword evidence="2 3" id="KW-0961">Cell wall biogenesis/degradation</keyword>
<dbReference type="GO" id="GO:0008932">
    <property type="term" value="F:lytic endotransglycosylase activity"/>
    <property type="evidence" value="ECO:0007669"/>
    <property type="project" value="UniProtKB-UniRule"/>
</dbReference>
<dbReference type="PANTHER" id="PTHR34183:SF1">
    <property type="entry name" value="ENDOLYTIC PEPTIDOGLYCAN TRANSGLYCOSYLASE RLPA"/>
    <property type="match status" value="1"/>
</dbReference>
<dbReference type="Proteomes" id="UP000249842">
    <property type="component" value="Unassembled WGS sequence"/>
</dbReference>
<gene>
    <name evidence="3" type="primary">rlpA</name>
    <name evidence="6" type="ORF">DJ021_15850</name>
</gene>
<dbReference type="Gene3D" id="2.40.40.10">
    <property type="entry name" value="RlpA-like domain"/>
    <property type="match status" value="1"/>
</dbReference>
<evidence type="ECO:0000313" key="6">
    <source>
        <dbReference type="EMBL" id="RAK61177.1"/>
    </source>
</evidence>
<dbReference type="EC" id="4.2.2.-" evidence="3"/>
<reference evidence="7" key="1">
    <citation type="submission" date="2018-05" db="EMBL/GenBank/DDBJ databases">
        <authorList>
            <person name="Li X."/>
        </authorList>
    </citation>
    <scope>NUCLEOTIDE SEQUENCE [LARGE SCALE GENOMIC DNA]</scope>
    <source>
        <strain evidence="7">HKS-05</strain>
    </source>
</reference>
<organism evidence="6 7">
    <name type="scientific">Phenylobacterium hankyongense</name>
    <dbReference type="NCBI Taxonomy" id="1813876"/>
    <lineage>
        <taxon>Bacteria</taxon>
        <taxon>Pseudomonadati</taxon>
        <taxon>Pseudomonadota</taxon>
        <taxon>Alphaproteobacteria</taxon>
        <taxon>Caulobacterales</taxon>
        <taxon>Caulobacteraceae</taxon>
        <taxon>Phenylobacterium</taxon>
    </lineage>
</organism>
<evidence type="ECO:0000256" key="4">
    <source>
        <dbReference type="RuleBase" id="RU003495"/>
    </source>
</evidence>
<dbReference type="Pfam" id="PF03330">
    <property type="entry name" value="DPBB_1"/>
    <property type="match status" value="1"/>
</dbReference>
<feature type="domain" description="RlpA-like protein double-psi beta-barrel" evidence="5">
    <location>
        <begin position="83"/>
        <end position="171"/>
    </location>
</feature>
<dbReference type="InterPro" id="IPR034718">
    <property type="entry name" value="RlpA"/>
</dbReference>
<comment type="similarity">
    <text evidence="3 4">Belongs to the RlpA family.</text>
</comment>
<dbReference type="PANTHER" id="PTHR34183">
    <property type="entry name" value="ENDOLYTIC PEPTIDOGLYCAN TRANSGLYCOSYLASE RLPA"/>
    <property type="match status" value="1"/>
</dbReference>
<dbReference type="AlphaFoldDB" id="A0A328B2X5"/>
<evidence type="ECO:0000256" key="3">
    <source>
        <dbReference type="HAMAP-Rule" id="MF_02071"/>
    </source>
</evidence>
<keyword evidence="1 3" id="KW-0456">Lyase</keyword>
<evidence type="ECO:0000313" key="7">
    <source>
        <dbReference type="Proteomes" id="UP000249842"/>
    </source>
</evidence>
<comment type="function">
    <text evidence="3">Lytic transglycosylase with a strong preference for naked glycan strands that lack stem peptides.</text>
</comment>
<keyword evidence="7" id="KW-1185">Reference proteome</keyword>
<dbReference type="EMBL" id="QFYP01000001">
    <property type="protein sequence ID" value="RAK61177.1"/>
    <property type="molecule type" value="Genomic_DNA"/>
</dbReference>
<dbReference type="InterPro" id="IPR009009">
    <property type="entry name" value="RlpA-like_DPBB"/>
</dbReference>
<dbReference type="InterPro" id="IPR012997">
    <property type="entry name" value="RplA"/>
</dbReference>
<protein>
    <recommendedName>
        <fullName evidence="3">Endolytic peptidoglycan transglycosylase RlpA</fullName>
        <ecNumber evidence="3">4.2.2.-</ecNumber>
    </recommendedName>
</protein>
<dbReference type="CDD" id="cd22268">
    <property type="entry name" value="DPBB_RlpA-like"/>
    <property type="match status" value="1"/>
</dbReference>
<proteinExistence type="inferred from homology"/>
<dbReference type="GO" id="GO:0000270">
    <property type="term" value="P:peptidoglycan metabolic process"/>
    <property type="evidence" value="ECO:0007669"/>
    <property type="project" value="UniProtKB-UniRule"/>
</dbReference>
<dbReference type="GO" id="GO:0071555">
    <property type="term" value="P:cell wall organization"/>
    <property type="evidence" value="ECO:0007669"/>
    <property type="project" value="UniProtKB-KW"/>
</dbReference>